<dbReference type="OrthoDB" id="5578686at2759"/>
<sequence>DLTLILSNLSAGIVGHHASIPGKGLRRMLIKQGFRVLLIDEFKISTWCLYCGGRQLKKFLDVNNPRPHRRAETPSCPQIINCNLAACLNFRNVVDKLREHGSVPECFMRPRHIGNVLAMAPDDGSPTRHQRTE</sequence>
<feature type="non-terminal residue" evidence="1">
    <location>
        <position position="1"/>
    </location>
</feature>
<gene>
    <name evidence="1" type="ORF">COEREDRAFT_44376</name>
</gene>
<reference evidence="1 2" key="1">
    <citation type="journal article" date="2015" name="Genome Biol. Evol.">
        <title>Phylogenomic analyses indicate that early fungi evolved digesting cell walls of algal ancestors of land plants.</title>
        <authorList>
            <person name="Chang Y."/>
            <person name="Wang S."/>
            <person name="Sekimoto S."/>
            <person name="Aerts A.L."/>
            <person name="Choi C."/>
            <person name="Clum A."/>
            <person name="LaButti K.M."/>
            <person name="Lindquist E.A."/>
            <person name="Yee Ngan C."/>
            <person name="Ohm R.A."/>
            <person name="Salamov A.A."/>
            <person name="Grigoriev I.V."/>
            <person name="Spatafora J.W."/>
            <person name="Berbee M.L."/>
        </authorList>
    </citation>
    <scope>NUCLEOTIDE SEQUENCE [LARGE SCALE GENOMIC DNA]</scope>
    <source>
        <strain evidence="1 2">NRRL 1564</strain>
    </source>
</reference>
<protein>
    <submittedName>
        <fullName evidence="1">Uncharacterized protein</fullName>
    </submittedName>
</protein>
<evidence type="ECO:0000313" key="2">
    <source>
        <dbReference type="Proteomes" id="UP000242474"/>
    </source>
</evidence>
<accession>A0A2G5B9G2</accession>
<evidence type="ECO:0000313" key="1">
    <source>
        <dbReference type="EMBL" id="PIA15659.1"/>
    </source>
</evidence>
<keyword evidence="2" id="KW-1185">Reference proteome</keyword>
<dbReference type="EMBL" id="KZ303505">
    <property type="protein sequence ID" value="PIA15659.1"/>
    <property type="molecule type" value="Genomic_DNA"/>
</dbReference>
<organism evidence="1 2">
    <name type="scientific">Coemansia reversa (strain ATCC 12441 / NRRL 1564)</name>
    <dbReference type="NCBI Taxonomy" id="763665"/>
    <lineage>
        <taxon>Eukaryota</taxon>
        <taxon>Fungi</taxon>
        <taxon>Fungi incertae sedis</taxon>
        <taxon>Zoopagomycota</taxon>
        <taxon>Kickxellomycotina</taxon>
        <taxon>Kickxellomycetes</taxon>
        <taxon>Kickxellales</taxon>
        <taxon>Kickxellaceae</taxon>
        <taxon>Coemansia</taxon>
    </lineage>
</organism>
<dbReference type="Proteomes" id="UP000242474">
    <property type="component" value="Unassembled WGS sequence"/>
</dbReference>
<proteinExistence type="predicted"/>
<name>A0A2G5B9G2_COERN</name>
<dbReference type="AlphaFoldDB" id="A0A2G5B9G2"/>